<dbReference type="Proteomes" id="UP000886998">
    <property type="component" value="Unassembled WGS sequence"/>
</dbReference>
<dbReference type="PANTHER" id="PTHR47969:SF15">
    <property type="entry name" value="CHROMOSOME-ASSOCIATED KINESIN KIF4A-RELATED"/>
    <property type="match status" value="1"/>
</dbReference>
<feature type="region of interest" description="Disordered" evidence="9">
    <location>
        <begin position="1016"/>
        <end position="1042"/>
    </location>
</feature>
<dbReference type="GO" id="GO:0008017">
    <property type="term" value="F:microtubule binding"/>
    <property type="evidence" value="ECO:0007669"/>
    <property type="project" value="InterPro"/>
</dbReference>
<dbReference type="GO" id="GO:0007052">
    <property type="term" value="P:mitotic spindle organization"/>
    <property type="evidence" value="ECO:0007669"/>
    <property type="project" value="TreeGrafter"/>
</dbReference>
<evidence type="ECO:0000256" key="1">
    <source>
        <dbReference type="ARBA" id="ARBA00004245"/>
    </source>
</evidence>
<evidence type="ECO:0000256" key="4">
    <source>
        <dbReference type="ARBA" id="ARBA00022840"/>
    </source>
</evidence>
<evidence type="ECO:0000256" key="9">
    <source>
        <dbReference type="SAM" id="MobiDB-lite"/>
    </source>
</evidence>
<comment type="caution">
    <text evidence="11">The sequence shown here is derived from an EMBL/GenBank/DDBJ whole genome shotgun (WGS) entry which is preliminary data.</text>
</comment>
<feature type="coiled-coil region" evidence="8">
    <location>
        <begin position="728"/>
        <end position="758"/>
    </location>
</feature>
<keyword evidence="2" id="KW-0963">Cytoplasm</keyword>
<organism evidence="11 12">
    <name type="scientific">Trichonephila inaurata madagascariensis</name>
    <dbReference type="NCBI Taxonomy" id="2747483"/>
    <lineage>
        <taxon>Eukaryota</taxon>
        <taxon>Metazoa</taxon>
        <taxon>Ecdysozoa</taxon>
        <taxon>Arthropoda</taxon>
        <taxon>Chelicerata</taxon>
        <taxon>Arachnida</taxon>
        <taxon>Araneae</taxon>
        <taxon>Araneomorphae</taxon>
        <taxon>Entelegynae</taxon>
        <taxon>Araneoidea</taxon>
        <taxon>Nephilidae</taxon>
        <taxon>Trichonephila</taxon>
        <taxon>Trichonephila inaurata</taxon>
    </lineage>
</organism>
<dbReference type="GO" id="GO:0007018">
    <property type="term" value="P:microtubule-based movement"/>
    <property type="evidence" value="ECO:0007669"/>
    <property type="project" value="InterPro"/>
</dbReference>
<dbReference type="InterPro" id="IPR027417">
    <property type="entry name" value="P-loop_NTPase"/>
</dbReference>
<evidence type="ECO:0000259" key="10">
    <source>
        <dbReference type="PROSITE" id="PS50067"/>
    </source>
</evidence>
<dbReference type="PANTHER" id="PTHR47969">
    <property type="entry name" value="CHROMOSOME-ASSOCIATED KINESIN KIF4A-RELATED"/>
    <property type="match status" value="1"/>
</dbReference>
<evidence type="ECO:0000256" key="7">
    <source>
        <dbReference type="PROSITE-ProRule" id="PRU00283"/>
    </source>
</evidence>
<dbReference type="PRINTS" id="PR00380">
    <property type="entry name" value="KINESINHEAVY"/>
</dbReference>
<dbReference type="AlphaFoldDB" id="A0A8X6WTM4"/>
<dbReference type="GO" id="GO:0005875">
    <property type="term" value="C:microtubule associated complex"/>
    <property type="evidence" value="ECO:0007669"/>
    <property type="project" value="TreeGrafter"/>
</dbReference>
<dbReference type="PROSITE" id="PS00411">
    <property type="entry name" value="KINESIN_MOTOR_1"/>
    <property type="match status" value="1"/>
</dbReference>
<evidence type="ECO:0000256" key="3">
    <source>
        <dbReference type="ARBA" id="ARBA00022741"/>
    </source>
</evidence>
<evidence type="ECO:0000256" key="8">
    <source>
        <dbReference type="SAM" id="Coils"/>
    </source>
</evidence>
<protein>
    <submittedName>
        <fullName evidence="11">Chromosome-associated kinesin KIF4</fullName>
    </submittedName>
</protein>
<feature type="compositionally biased region" description="Basic residues" evidence="9">
    <location>
        <begin position="1016"/>
        <end position="1025"/>
    </location>
</feature>
<reference evidence="11" key="1">
    <citation type="submission" date="2020-08" db="EMBL/GenBank/DDBJ databases">
        <title>Multicomponent nature underlies the extraordinary mechanical properties of spider dragline silk.</title>
        <authorList>
            <person name="Kono N."/>
            <person name="Nakamura H."/>
            <person name="Mori M."/>
            <person name="Yoshida Y."/>
            <person name="Ohtoshi R."/>
            <person name="Malay A.D."/>
            <person name="Moran D.A.P."/>
            <person name="Tomita M."/>
            <person name="Numata K."/>
            <person name="Arakawa K."/>
        </authorList>
    </citation>
    <scope>NUCLEOTIDE SEQUENCE</scope>
</reference>
<evidence type="ECO:0000256" key="2">
    <source>
        <dbReference type="ARBA" id="ARBA00022490"/>
    </source>
</evidence>
<keyword evidence="4 7" id="KW-0067">ATP-binding</keyword>
<dbReference type="SMART" id="SM01114">
    <property type="entry name" value="CXC"/>
    <property type="match status" value="1"/>
</dbReference>
<keyword evidence="3 7" id="KW-0547">Nucleotide-binding</keyword>
<feature type="domain" description="Kinesin motor" evidence="10">
    <location>
        <begin position="5"/>
        <end position="321"/>
    </location>
</feature>
<proteinExistence type="inferred from homology"/>
<dbReference type="InterPro" id="IPR019821">
    <property type="entry name" value="Kinesin_motor_CS"/>
</dbReference>
<keyword evidence="12" id="KW-1185">Reference proteome</keyword>
<dbReference type="InterPro" id="IPR001752">
    <property type="entry name" value="Kinesin_motor_dom"/>
</dbReference>
<dbReference type="Pfam" id="PF25764">
    <property type="entry name" value="KIF21A_4th"/>
    <property type="match status" value="1"/>
</dbReference>
<dbReference type="InterPro" id="IPR033467">
    <property type="entry name" value="Tesmin/TSO1-like_CXC"/>
</dbReference>
<name>A0A8X6WTM4_9ARAC</name>
<dbReference type="GO" id="GO:0051231">
    <property type="term" value="P:spindle elongation"/>
    <property type="evidence" value="ECO:0007669"/>
    <property type="project" value="TreeGrafter"/>
</dbReference>
<accession>A0A8X6WTM4</accession>
<feature type="binding site" evidence="7">
    <location>
        <begin position="80"/>
        <end position="87"/>
    </location>
    <ligand>
        <name>ATP</name>
        <dbReference type="ChEBI" id="CHEBI:30616"/>
    </ligand>
</feature>
<dbReference type="GO" id="GO:0005524">
    <property type="term" value="F:ATP binding"/>
    <property type="evidence" value="ECO:0007669"/>
    <property type="project" value="UniProtKB-UniRule"/>
</dbReference>
<dbReference type="SUPFAM" id="SSF52540">
    <property type="entry name" value="P-loop containing nucleoside triphosphate hydrolases"/>
    <property type="match status" value="1"/>
</dbReference>
<comment type="subcellular location">
    <subcellularLocation>
        <location evidence="1">Cytoplasm</location>
        <location evidence="1">Cytoskeleton</location>
    </subcellularLocation>
</comment>
<comment type="similarity">
    <text evidence="7">Belongs to the TRAFAC class myosin-kinesin ATPase superfamily. Kinesin family.</text>
</comment>
<keyword evidence="6" id="KW-0206">Cytoskeleton</keyword>
<dbReference type="Gene3D" id="3.40.850.10">
    <property type="entry name" value="Kinesin motor domain"/>
    <property type="match status" value="1"/>
</dbReference>
<evidence type="ECO:0000313" key="12">
    <source>
        <dbReference type="Proteomes" id="UP000886998"/>
    </source>
</evidence>
<dbReference type="InterPro" id="IPR036961">
    <property type="entry name" value="Kinesin_motor_dom_sf"/>
</dbReference>
<keyword evidence="5 8" id="KW-0175">Coiled coil</keyword>
<dbReference type="SMART" id="SM00129">
    <property type="entry name" value="KISc"/>
    <property type="match status" value="1"/>
</dbReference>
<dbReference type="GO" id="GO:0003777">
    <property type="term" value="F:microtubule motor activity"/>
    <property type="evidence" value="ECO:0007669"/>
    <property type="project" value="InterPro"/>
</dbReference>
<sequence length="1097" mass="124986">MADCAICVAIRSRPLLKNETQCSETLSFESNSTVHLQNKTYTFDHVFPPGVSNEAVYNAIVAQKIQPLFEGYNVTILAYGPTGSGKTYTMGTDYNPQSSSNTDIGIIPRGIKEIFRIVKSQEQSTNFLIKVSFLELYREEIFDLLQKSATPCILREEPDGIKVIGLTEVPVKSVEDAFIVLEKGSHLRHTSTTAKNLKSSRSHAIFSVYIEQSNNVNSKRSKFQLVDLAGSERMGFSKTVGLQVKEGININLGLLSLGKVITHLIEEKQHIPYRDSKLTRLLQDSLGGNSHTVMIACVNPSASCTEETLSTLRYASNTRRIKNRPVVNIDSPSVQIEKLKKQVELLQNALLEYQSGCFGTVSDVSGVRKEDFSKYEDMRDTYSKSVHLNILLNHRLSQAEEKNNFLFESLDALCEKIKIFIVELKKAIGVDPNLKVHLEKLQEIYDECLKLMDKEHIAQTSADIEENQQPAEIQSSSLEESGDSINSNQESELEIQSLGDITEKQKIRTEALENITRTLSIKVDQVRNMENFYQNFDANVNEEYINSLVTQIQMLEKEKTDLQETVKESEDRARTETQIKIEKYEQQITNLQNELRKKKIVLKAKEENQAKINQLQKEIKDLKRHKVQLVKQMKEDSNKFLQKQREKEREVAKLVREGRKKEHELVKLKNKFEREVHVLRQKIDRATSSKKKLAMQNKIKQTGIIKSRSSLESVQEWICEEIKSKVCNGLAKVECEILEKEIESLKKQIRSIEELSNENPTAEDSGRDGPQVDSLKTVLQIMIEKIEAMRQTIKDDDGSSCPVFDGFNSMAQAKVALESLFKKCVSAEIELGKQNEQLKKEQSISEHSEEKIKNLNQEIKNLKENFTTWELEQEEKIAAIKYDYENKIMSLLTEIQLNNKSSLASGGDPTLAERIEMQEKEIERLQYIHEHYDNKCKEVSMLQQQLFQAKKGKKATWLGNLTNNPSVALTSTSSLEDNKSISMVEEFLSDTGDESFGYDAKDPDWRLTPLEKIRKRKYQKPAKKRNHEESTSLNGDSSDSSPKKKILVGCQCRTNCRSMRCSCKKHNVKCTDSCTCGKTVCLNISEAGEVLKLQFED</sequence>
<evidence type="ECO:0000256" key="5">
    <source>
        <dbReference type="ARBA" id="ARBA00023054"/>
    </source>
</evidence>
<evidence type="ECO:0000256" key="6">
    <source>
        <dbReference type="ARBA" id="ARBA00023212"/>
    </source>
</evidence>
<feature type="coiled-coil region" evidence="8">
    <location>
        <begin position="545"/>
        <end position="689"/>
    </location>
</feature>
<dbReference type="OrthoDB" id="6419449at2759"/>
<evidence type="ECO:0000313" key="11">
    <source>
        <dbReference type="EMBL" id="GFY41257.1"/>
    </source>
</evidence>
<dbReference type="PROSITE" id="PS50067">
    <property type="entry name" value="KINESIN_MOTOR_2"/>
    <property type="match status" value="1"/>
</dbReference>
<dbReference type="Pfam" id="PF00225">
    <property type="entry name" value="Kinesin"/>
    <property type="match status" value="1"/>
</dbReference>
<feature type="coiled-coil region" evidence="8">
    <location>
        <begin position="838"/>
        <end position="872"/>
    </location>
</feature>
<keyword evidence="7" id="KW-0505">Motor protein</keyword>
<dbReference type="InterPro" id="IPR027640">
    <property type="entry name" value="Kinesin-like_fam"/>
</dbReference>
<gene>
    <name evidence="11" type="primary">Kif4</name>
    <name evidence="11" type="ORF">TNIN_343771</name>
</gene>
<dbReference type="EMBL" id="BMAV01002380">
    <property type="protein sequence ID" value="GFY41257.1"/>
    <property type="molecule type" value="Genomic_DNA"/>
</dbReference>
<feature type="region of interest" description="Disordered" evidence="9">
    <location>
        <begin position="461"/>
        <end position="490"/>
    </location>
</feature>